<dbReference type="SMART" id="SM00347">
    <property type="entry name" value="HTH_MARR"/>
    <property type="match status" value="1"/>
</dbReference>
<dbReference type="SUPFAM" id="SSF46785">
    <property type="entry name" value="Winged helix' DNA-binding domain"/>
    <property type="match status" value="1"/>
</dbReference>
<dbReference type="GO" id="GO:0003700">
    <property type="term" value="F:DNA-binding transcription factor activity"/>
    <property type="evidence" value="ECO:0007669"/>
    <property type="project" value="InterPro"/>
</dbReference>
<sequence>MTEDTGAEPDPAVGLLRLLPALRRALIRATRAVEALPSLPEAQVAVLRTLVETGPLTPAQLAGELHLARPTVSNLVREMAAAGLVERRPSPVDKRSVLLEPTARGRYVRETFTRGRAEVLARAFAEIPATDRKRLTGALSALQRLLARVEAAADAVDDAERKHA</sequence>
<dbReference type="PROSITE" id="PS01117">
    <property type="entry name" value="HTH_MARR_1"/>
    <property type="match status" value="1"/>
</dbReference>
<dbReference type="EMBL" id="VMNW02000033">
    <property type="protein sequence ID" value="KAA9158718.1"/>
    <property type="molecule type" value="Genomic_DNA"/>
</dbReference>
<keyword evidence="2" id="KW-0238">DNA-binding</keyword>
<dbReference type="AlphaFoldDB" id="A0A5N0V2L5"/>
<name>A0A5N0V2L5_9PSEU</name>
<organism evidence="6 7">
    <name type="scientific">Amycolatopsis acidicola</name>
    <dbReference type="NCBI Taxonomy" id="2596893"/>
    <lineage>
        <taxon>Bacteria</taxon>
        <taxon>Bacillati</taxon>
        <taxon>Actinomycetota</taxon>
        <taxon>Actinomycetes</taxon>
        <taxon>Pseudonocardiales</taxon>
        <taxon>Pseudonocardiaceae</taxon>
        <taxon>Amycolatopsis</taxon>
    </lineage>
</organism>
<comment type="caution">
    <text evidence="6">The sequence shown here is derived from an EMBL/GenBank/DDBJ whole genome shotgun (WGS) entry which is preliminary data.</text>
</comment>
<dbReference type="InterPro" id="IPR052526">
    <property type="entry name" value="HTH-type_Bedaq_tolerance"/>
</dbReference>
<dbReference type="Proteomes" id="UP000319769">
    <property type="component" value="Unassembled WGS sequence"/>
</dbReference>
<reference evidence="6" key="1">
    <citation type="submission" date="2019-09" db="EMBL/GenBank/DDBJ databases">
        <authorList>
            <person name="Teo W.F.A."/>
            <person name="Duangmal K."/>
        </authorList>
    </citation>
    <scope>NUCLEOTIDE SEQUENCE [LARGE SCALE GENOMIC DNA]</scope>
    <source>
        <strain evidence="6">K81G1</strain>
    </source>
</reference>
<evidence type="ECO:0000313" key="6">
    <source>
        <dbReference type="EMBL" id="KAA9158718.1"/>
    </source>
</evidence>
<dbReference type="Pfam" id="PF01047">
    <property type="entry name" value="MarR"/>
    <property type="match status" value="1"/>
</dbReference>
<evidence type="ECO:0000256" key="1">
    <source>
        <dbReference type="ARBA" id="ARBA00023015"/>
    </source>
</evidence>
<evidence type="ECO:0000256" key="3">
    <source>
        <dbReference type="ARBA" id="ARBA00023163"/>
    </source>
</evidence>
<dbReference type="PANTHER" id="PTHR39515:SF2">
    <property type="entry name" value="HTH-TYPE TRANSCRIPTIONAL REGULATOR RV0880"/>
    <property type="match status" value="1"/>
</dbReference>
<dbReference type="InterPro" id="IPR023187">
    <property type="entry name" value="Tscrpt_reg_MarR-type_CS"/>
</dbReference>
<evidence type="ECO:0000256" key="4">
    <source>
        <dbReference type="SAM" id="Coils"/>
    </source>
</evidence>
<evidence type="ECO:0000256" key="2">
    <source>
        <dbReference type="ARBA" id="ARBA00023125"/>
    </source>
</evidence>
<dbReference type="InterPro" id="IPR000835">
    <property type="entry name" value="HTH_MarR-typ"/>
</dbReference>
<accession>A0A5N0V2L5</accession>
<gene>
    <name evidence="6" type="ORF">FPZ12_021905</name>
</gene>
<dbReference type="RefSeq" id="WP_144750960.1">
    <property type="nucleotide sequence ID" value="NZ_VMNW02000033.1"/>
</dbReference>
<feature type="coiled-coil region" evidence="4">
    <location>
        <begin position="132"/>
        <end position="162"/>
    </location>
</feature>
<dbReference type="PANTHER" id="PTHR39515">
    <property type="entry name" value="CONSERVED PROTEIN"/>
    <property type="match status" value="1"/>
</dbReference>
<dbReference type="OrthoDB" id="5506299at2"/>
<evidence type="ECO:0000313" key="7">
    <source>
        <dbReference type="Proteomes" id="UP000319769"/>
    </source>
</evidence>
<dbReference type="InterPro" id="IPR036390">
    <property type="entry name" value="WH_DNA-bd_sf"/>
</dbReference>
<dbReference type="Gene3D" id="1.10.10.10">
    <property type="entry name" value="Winged helix-like DNA-binding domain superfamily/Winged helix DNA-binding domain"/>
    <property type="match status" value="1"/>
</dbReference>
<dbReference type="PRINTS" id="PR00598">
    <property type="entry name" value="HTHMARR"/>
</dbReference>
<evidence type="ECO:0000259" key="5">
    <source>
        <dbReference type="PROSITE" id="PS50995"/>
    </source>
</evidence>
<keyword evidence="4" id="KW-0175">Coiled coil</keyword>
<dbReference type="GO" id="GO:0003677">
    <property type="term" value="F:DNA binding"/>
    <property type="evidence" value="ECO:0007669"/>
    <property type="project" value="UniProtKB-KW"/>
</dbReference>
<keyword evidence="3" id="KW-0804">Transcription</keyword>
<dbReference type="PROSITE" id="PS50995">
    <property type="entry name" value="HTH_MARR_2"/>
    <property type="match status" value="1"/>
</dbReference>
<keyword evidence="7" id="KW-1185">Reference proteome</keyword>
<protein>
    <submittedName>
        <fullName evidence="6">MarR family transcriptional regulator</fullName>
    </submittedName>
</protein>
<proteinExistence type="predicted"/>
<dbReference type="InterPro" id="IPR036388">
    <property type="entry name" value="WH-like_DNA-bd_sf"/>
</dbReference>
<feature type="domain" description="HTH marR-type" evidence="5">
    <location>
        <begin position="12"/>
        <end position="151"/>
    </location>
</feature>
<keyword evidence="1" id="KW-0805">Transcription regulation</keyword>